<keyword evidence="1" id="KW-0805">Transcription regulation</keyword>
<proteinExistence type="predicted"/>
<feature type="domain" description="Putative zinc-finger" evidence="4">
    <location>
        <begin position="257"/>
        <end position="287"/>
    </location>
</feature>
<dbReference type="SUPFAM" id="SSF109854">
    <property type="entry name" value="DinB/YfiT-like putative metalloenzymes"/>
    <property type="match status" value="1"/>
</dbReference>
<feature type="compositionally biased region" description="Gly residues" evidence="3">
    <location>
        <begin position="18"/>
        <end position="32"/>
    </location>
</feature>
<reference evidence="5" key="1">
    <citation type="submission" date="2024-05" db="EMBL/GenBank/DDBJ databases">
        <title>Whole genome shotgun sequence of Streptomyces hygroscopicus NBRC 113678.</title>
        <authorList>
            <person name="Komaki H."/>
            <person name="Tamura T."/>
        </authorList>
    </citation>
    <scope>NUCLEOTIDE SEQUENCE</scope>
    <source>
        <strain evidence="5">N11-34</strain>
    </source>
</reference>
<evidence type="ECO:0000313" key="6">
    <source>
        <dbReference type="Proteomes" id="UP001054854"/>
    </source>
</evidence>
<keyword evidence="2" id="KW-0804">Transcription</keyword>
<dbReference type="Pfam" id="PF13490">
    <property type="entry name" value="zf-HC2"/>
    <property type="match status" value="1"/>
</dbReference>
<protein>
    <recommendedName>
        <fullName evidence="4">Putative zinc-finger domain-containing protein</fullName>
    </recommendedName>
</protein>
<dbReference type="InterPro" id="IPR034660">
    <property type="entry name" value="DinB/YfiT-like"/>
</dbReference>
<name>A0ABQ3TW26_STRHY</name>
<evidence type="ECO:0000313" key="5">
    <source>
        <dbReference type="EMBL" id="GHJ27504.1"/>
    </source>
</evidence>
<feature type="compositionally biased region" description="Gly residues" evidence="3">
    <location>
        <begin position="55"/>
        <end position="66"/>
    </location>
</feature>
<evidence type="ECO:0000259" key="4">
    <source>
        <dbReference type="Pfam" id="PF13490"/>
    </source>
</evidence>
<feature type="compositionally biased region" description="Pro residues" evidence="3">
    <location>
        <begin position="76"/>
        <end position="87"/>
    </location>
</feature>
<gene>
    <name evidence="5" type="ORF">TPA0910_19370</name>
</gene>
<comment type="caution">
    <text evidence="5">The sequence shown here is derived from an EMBL/GenBank/DDBJ whole genome shotgun (WGS) entry which is preliminary data.</text>
</comment>
<dbReference type="Gene3D" id="1.10.10.1320">
    <property type="entry name" value="Anti-sigma factor, zinc-finger domain"/>
    <property type="match status" value="1"/>
</dbReference>
<feature type="compositionally biased region" description="Low complexity" evidence="3">
    <location>
        <begin position="239"/>
        <end position="248"/>
    </location>
</feature>
<organism evidence="5 6">
    <name type="scientific">Streptomyces hygroscopicus</name>
    <dbReference type="NCBI Taxonomy" id="1912"/>
    <lineage>
        <taxon>Bacteria</taxon>
        <taxon>Bacillati</taxon>
        <taxon>Actinomycetota</taxon>
        <taxon>Actinomycetes</taxon>
        <taxon>Kitasatosporales</taxon>
        <taxon>Streptomycetaceae</taxon>
        <taxon>Streptomyces</taxon>
        <taxon>Streptomyces violaceusniger group</taxon>
    </lineage>
</organism>
<evidence type="ECO:0000256" key="1">
    <source>
        <dbReference type="ARBA" id="ARBA00023015"/>
    </source>
</evidence>
<dbReference type="EMBL" id="BNEK01000003">
    <property type="protein sequence ID" value="GHJ27504.1"/>
    <property type="molecule type" value="Genomic_DNA"/>
</dbReference>
<feature type="region of interest" description="Disordered" evidence="3">
    <location>
        <begin position="1"/>
        <end position="249"/>
    </location>
</feature>
<accession>A0ABQ3TW26</accession>
<evidence type="ECO:0000256" key="2">
    <source>
        <dbReference type="ARBA" id="ARBA00023163"/>
    </source>
</evidence>
<dbReference type="InterPro" id="IPR027383">
    <property type="entry name" value="Znf_put"/>
</dbReference>
<dbReference type="InterPro" id="IPR041916">
    <property type="entry name" value="Anti_sigma_zinc_sf"/>
</dbReference>
<feature type="compositionally biased region" description="Pro residues" evidence="3">
    <location>
        <begin position="151"/>
        <end position="223"/>
    </location>
</feature>
<evidence type="ECO:0000256" key="3">
    <source>
        <dbReference type="SAM" id="MobiDB-lite"/>
    </source>
</evidence>
<keyword evidence="6" id="KW-1185">Reference proteome</keyword>
<sequence>MTGRGGPDPYDDAFGEPSGPGDGEISGPGAGEVCGPNGWEAAGPADGRDGRDGRGGPGDGRNGPGRGSEPDLPSGPAGPPRIPPPRPAAEDSGRWPGALEGGIPAPRPPTADETPTERTPEPAPGQKPRPRQEPAPALERAPGPESAPGQKPLPGPEPGPESAPDPEPGPRPGCVPGPEPDPASEPRPGPGPGPESEPDPASEPRPGPDPGPGAGPEPASAPEPEPEPSASAPLPPATPLAAPTPSGAHPLSHDLLRSLLGAWALTACSQEETAAVEAHLNHCPSCAEEALRLRDAVGLLHTEHSLDLDPMLRSRVLAGCLGRRPARIPVPDWAGAYDAEAARLDALLIDMGEAEWRTPVRLKWFDGRRPTGRDTTVAGVIGHLMVVDGIVAASLGLPDPLGADAPGSPLARTEAYWHHEPGAAYGSGPPGAVRELWREQGHALVRTVSFAGRGVADRDVPYGEFALPVRDAFLDRAFACWVHAVDIAEAIDYPYEPPASAHLKAMIDLCARLLPETLAARRRAGLAAPPRRLVEAGTPGRTLHLQVEGTGGGDWYIPLDSPAATASPEEAVATIALDQEAFYLLASGHVPPQEAAAGLSGDTEAIRDVLFATASLSRL</sequence>
<dbReference type="Proteomes" id="UP001054854">
    <property type="component" value="Unassembled WGS sequence"/>
</dbReference>